<evidence type="ECO:0000313" key="3">
    <source>
        <dbReference type="EMBL" id="AUB41235.1"/>
    </source>
</evidence>
<dbReference type="AlphaFoldDB" id="A0A2K8T2J6"/>
<keyword evidence="1" id="KW-0157">Chromophore</keyword>
<organism evidence="3 4">
    <name type="scientific">Nostoc flagelliforme CCNUN1</name>
    <dbReference type="NCBI Taxonomy" id="2038116"/>
    <lineage>
        <taxon>Bacteria</taxon>
        <taxon>Bacillati</taxon>
        <taxon>Cyanobacteriota</taxon>
        <taxon>Cyanophyceae</taxon>
        <taxon>Nostocales</taxon>
        <taxon>Nostocaceae</taxon>
        <taxon>Nostoc</taxon>
    </lineage>
</organism>
<protein>
    <submittedName>
        <fullName evidence="3">Ketosteroid isomerase-related protein</fullName>
    </submittedName>
</protein>
<dbReference type="GO" id="GO:0030089">
    <property type="term" value="C:phycobilisome"/>
    <property type="evidence" value="ECO:0007669"/>
    <property type="project" value="UniProtKB-UniRule"/>
</dbReference>
<dbReference type="Proteomes" id="UP000232003">
    <property type="component" value="Chromosome"/>
</dbReference>
<dbReference type="InterPro" id="IPR015233">
    <property type="entry name" value="Orange_carotenoid-bd_N"/>
</dbReference>
<dbReference type="RefSeq" id="WP_100901705.1">
    <property type="nucleotide sequence ID" value="NZ_CAWNNC010000001.1"/>
</dbReference>
<accession>A0A2K8T2J6</accession>
<keyword evidence="1" id="KW-0605">Phycobilisome</keyword>
<keyword evidence="1" id="KW-0472">Membrane</keyword>
<dbReference type="KEGG" id="nfl:COO91_07280"/>
<dbReference type="InterPro" id="IPR036917">
    <property type="entry name" value="Orange_carotenoid-bd_N_sf"/>
</dbReference>
<keyword evidence="1" id="KW-0793">Thylakoid</keyword>
<keyword evidence="1" id="KW-0042">Antenna complex</keyword>
<keyword evidence="4" id="KW-1185">Reference proteome</keyword>
<dbReference type="GO" id="GO:0016037">
    <property type="term" value="P:light absorption"/>
    <property type="evidence" value="ECO:0007669"/>
    <property type="project" value="UniProtKB-UniRule"/>
</dbReference>
<sequence>MTSTNVNFLEQSVSKFQSLDTDDRLTVLALLYTEISDEIPAIALNDVPNEKTANLVAQIQNLPQQEQVSALRQLLHQDKVGETAIPTEEYASMNADDKLAFWYQLAQNLGTTIIGIPDDYIPSEKATEVVDLLHTPNIEDLVNFFKRVL</sequence>
<dbReference type="EMBL" id="CP024785">
    <property type="protein sequence ID" value="AUB41235.1"/>
    <property type="molecule type" value="Genomic_DNA"/>
</dbReference>
<feature type="domain" description="OCP N-terminal" evidence="2">
    <location>
        <begin position="6"/>
        <end position="149"/>
    </location>
</feature>
<dbReference type="PROSITE" id="PS51773">
    <property type="entry name" value="OCP_N"/>
    <property type="match status" value="1"/>
</dbReference>
<proteinExistence type="inferred from homology"/>
<evidence type="ECO:0000259" key="2">
    <source>
        <dbReference type="PROSITE" id="PS51773"/>
    </source>
</evidence>
<comment type="similarity">
    <text evidence="1">Belongs to the orange carotenoid-binding protein family.</text>
</comment>
<dbReference type="GO" id="GO:0016853">
    <property type="term" value="F:isomerase activity"/>
    <property type="evidence" value="ECO:0007669"/>
    <property type="project" value="UniProtKB-KW"/>
</dbReference>
<dbReference type="Pfam" id="PF09150">
    <property type="entry name" value="Carot_N"/>
    <property type="match status" value="1"/>
</dbReference>
<dbReference type="SUPFAM" id="SSF81930">
    <property type="entry name" value="Orange carotenoid protein, N-terminal domain"/>
    <property type="match status" value="1"/>
</dbReference>
<gene>
    <name evidence="3" type="ORF">COO91_07280</name>
</gene>
<keyword evidence="3" id="KW-0413">Isomerase</keyword>
<dbReference type="Gene3D" id="1.10.2090.10">
    <property type="entry name" value="Orange carotenoid-binding protein, N-terminal domain"/>
    <property type="match status" value="1"/>
</dbReference>
<dbReference type="GO" id="GO:0031404">
    <property type="term" value="F:chloride ion binding"/>
    <property type="evidence" value="ECO:0007669"/>
    <property type="project" value="InterPro"/>
</dbReference>
<name>A0A2K8T2J6_9NOSO</name>
<evidence type="ECO:0000256" key="1">
    <source>
        <dbReference type="PROSITE-ProRule" id="PRU01109"/>
    </source>
</evidence>
<evidence type="ECO:0000313" key="4">
    <source>
        <dbReference type="Proteomes" id="UP000232003"/>
    </source>
</evidence>
<dbReference type="OrthoDB" id="531081at2"/>
<reference evidence="3 4" key="1">
    <citation type="submission" date="2017-11" db="EMBL/GenBank/DDBJ databases">
        <title>Complete genome of a free-living desiccation-tolerant cyanobacterium and its photosynthetic adaptation to extreme terrestrial habitat.</title>
        <authorList>
            <person name="Shang J."/>
        </authorList>
    </citation>
    <scope>NUCLEOTIDE SEQUENCE [LARGE SCALE GENOMIC DNA]</scope>
    <source>
        <strain evidence="3 4">CCNUN1</strain>
    </source>
</reference>